<dbReference type="GO" id="GO:0005886">
    <property type="term" value="C:plasma membrane"/>
    <property type="evidence" value="ECO:0007669"/>
    <property type="project" value="TreeGrafter"/>
</dbReference>
<dbReference type="GO" id="GO:0016887">
    <property type="term" value="F:ATP hydrolysis activity"/>
    <property type="evidence" value="ECO:0007669"/>
    <property type="project" value="InterPro"/>
</dbReference>
<reference evidence="5 6" key="1">
    <citation type="submission" date="2019-03" db="EMBL/GenBank/DDBJ databases">
        <title>Genomic Encyclopedia of Type Strains, Phase IV (KMG-IV): sequencing the most valuable type-strain genomes for metagenomic binning, comparative biology and taxonomic classification.</title>
        <authorList>
            <person name="Goeker M."/>
        </authorList>
    </citation>
    <scope>NUCLEOTIDE SEQUENCE [LARGE SCALE GENOMIC DNA]</scope>
    <source>
        <strain evidence="5 6">DSM 25903</strain>
    </source>
</reference>
<accession>A0A4R7BYL3</accession>
<comment type="caution">
    <text evidence="5">The sequence shown here is derived from an EMBL/GenBank/DDBJ whole genome shotgun (WGS) entry which is preliminary data.</text>
</comment>
<keyword evidence="3 5" id="KW-0067">ATP-binding</keyword>
<sequence length="248" mass="26851">MQNPTSVMPLLQVEHVTMAFGGIVAVSDLSLTVQPGEILALMGPNGAGKTTTFHVIAGVHAPTAGTITFDGQDITAMRPDRRCRAGLARTFQITQPFEELSVVENVMVGAINHDLSMAEAREDARRYVDMVGLSERADVLAKGLSTGQRKRLELARAMATRPKLLLMDEVTGGVDMASVPGLIELVKRLRTEGLTIIIIEHNMKVITELADRAIFMNRGARMAEGTPTEIANHPEVVELYLGEEGGHE</sequence>
<dbReference type="GO" id="GO:1903806">
    <property type="term" value="P:L-isoleucine import across plasma membrane"/>
    <property type="evidence" value="ECO:0007669"/>
    <property type="project" value="TreeGrafter"/>
</dbReference>
<dbReference type="GO" id="GO:0042941">
    <property type="term" value="P:D-alanine transmembrane transport"/>
    <property type="evidence" value="ECO:0007669"/>
    <property type="project" value="TreeGrafter"/>
</dbReference>
<dbReference type="InterPro" id="IPR003439">
    <property type="entry name" value="ABC_transporter-like_ATP-bd"/>
</dbReference>
<protein>
    <submittedName>
        <fullName evidence="5">Amino acid/amide ABC transporter ATP-binding protein 1 (HAAT family)</fullName>
    </submittedName>
</protein>
<dbReference type="SMART" id="SM00382">
    <property type="entry name" value="AAA"/>
    <property type="match status" value="1"/>
</dbReference>
<dbReference type="EMBL" id="SNZR01000013">
    <property type="protein sequence ID" value="TDR89845.1"/>
    <property type="molecule type" value="Genomic_DNA"/>
</dbReference>
<evidence type="ECO:0000259" key="4">
    <source>
        <dbReference type="PROSITE" id="PS50893"/>
    </source>
</evidence>
<feature type="domain" description="ABC transporter" evidence="4">
    <location>
        <begin position="11"/>
        <end position="243"/>
    </location>
</feature>
<dbReference type="PROSITE" id="PS50893">
    <property type="entry name" value="ABC_TRANSPORTER_2"/>
    <property type="match status" value="1"/>
</dbReference>
<name>A0A4R7BYL3_9HYPH</name>
<gene>
    <name evidence="5" type="ORF">EV668_2681</name>
</gene>
<dbReference type="GO" id="GO:0005304">
    <property type="term" value="F:L-valine transmembrane transporter activity"/>
    <property type="evidence" value="ECO:0007669"/>
    <property type="project" value="TreeGrafter"/>
</dbReference>
<dbReference type="SUPFAM" id="SSF52540">
    <property type="entry name" value="P-loop containing nucleoside triphosphate hydrolases"/>
    <property type="match status" value="1"/>
</dbReference>
<evidence type="ECO:0000256" key="1">
    <source>
        <dbReference type="ARBA" id="ARBA00022448"/>
    </source>
</evidence>
<dbReference type="PANTHER" id="PTHR45772:SF7">
    <property type="entry name" value="AMINO ACID ABC TRANSPORTER ATP-BINDING PROTEIN"/>
    <property type="match status" value="1"/>
</dbReference>
<dbReference type="GO" id="GO:0015808">
    <property type="term" value="P:L-alanine transport"/>
    <property type="evidence" value="ECO:0007669"/>
    <property type="project" value="TreeGrafter"/>
</dbReference>
<dbReference type="InterPro" id="IPR027417">
    <property type="entry name" value="P-loop_NTPase"/>
</dbReference>
<dbReference type="Gene3D" id="3.40.50.300">
    <property type="entry name" value="P-loop containing nucleotide triphosphate hydrolases"/>
    <property type="match status" value="1"/>
</dbReference>
<dbReference type="Pfam" id="PF12399">
    <property type="entry name" value="BCA_ABC_TP_C"/>
    <property type="match status" value="1"/>
</dbReference>
<keyword evidence="2" id="KW-0547">Nucleotide-binding</keyword>
<dbReference type="GO" id="GO:0015192">
    <property type="term" value="F:L-phenylalanine transmembrane transporter activity"/>
    <property type="evidence" value="ECO:0007669"/>
    <property type="project" value="TreeGrafter"/>
</dbReference>
<dbReference type="InterPro" id="IPR003593">
    <property type="entry name" value="AAA+_ATPase"/>
</dbReference>
<keyword evidence="6" id="KW-1185">Reference proteome</keyword>
<dbReference type="GO" id="GO:0015188">
    <property type="term" value="F:L-isoleucine transmembrane transporter activity"/>
    <property type="evidence" value="ECO:0007669"/>
    <property type="project" value="TreeGrafter"/>
</dbReference>
<dbReference type="AlphaFoldDB" id="A0A4R7BYL3"/>
<keyword evidence="1" id="KW-0813">Transport</keyword>
<evidence type="ECO:0000313" key="5">
    <source>
        <dbReference type="EMBL" id="TDR89845.1"/>
    </source>
</evidence>
<dbReference type="InterPro" id="IPR051120">
    <property type="entry name" value="ABC_AA/LPS_Transport"/>
</dbReference>
<dbReference type="PANTHER" id="PTHR45772">
    <property type="entry name" value="CONSERVED COMPONENT OF ABC TRANSPORTER FOR NATURAL AMINO ACIDS-RELATED"/>
    <property type="match status" value="1"/>
</dbReference>
<dbReference type="Proteomes" id="UP000295122">
    <property type="component" value="Unassembled WGS sequence"/>
</dbReference>
<dbReference type="InterPro" id="IPR032823">
    <property type="entry name" value="BCA_ABC_TP_C"/>
</dbReference>
<evidence type="ECO:0000256" key="2">
    <source>
        <dbReference type="ARBA" id="ARBA00022741"/>
    </source>
</evidence>
<evidence type="ECO:0000313" key="6">
    <source>
        <dbReference type="Proteomes" id="UP000295122"/>
    </source>
</evidence>
<dbReference type="Pfam" id="PF00005">
    <property type="entry name" value="ABC_tran"/>
    <property type="match status" value="1"/>
</dbReference>
<dbReference type="GO" id="GO:0005524">
    <property type="term" value="F:ATP binding"/>
    <property type="evidence" value="ECO:0007669"/>
    <property type="project" value="UniProtKB-KW"/>
</dbReference>
<proteinExistence type="predicted"/>
<organism evidence="5 6">
    <name type="scientific">Enterovirga rhinocerotis</name>
    <dbReference type="NCBI Taxonomy" id="1339210"/>
    <lineage>
        <taxon>Bacteria</taxon>
        <taxon>Pseudomonadati</taxon>
        <taxon>Pseudomonadota</taxon>
        <taxon>Alphaproteobacteria</taxon>
        <taxon>Hyphomicrobiales</taxon>
        <taxon>Methylobacteriaceae</taxon>
        <taxon>Enterovirga</taxon>
    </lineage>
</organism>
<dbReference type="GO" id="GO:1903805">
    <property type="term" value="P:L-valine import across plasma membrane"/>
    <property type="evidence" value="ECO:0007669"/>
    <property type="project" value="TreeGrafter"/>
</dbReference>
<evidence type="ECO:0000256" key="3">
    <source>
        <dbReference type="ARBA" id="ARBA00022840"/>
    </source>
</evidence>
<dbReference type="CDD" id="cd03219">
    <property type="entry name" value="ABC_Mj1267_LivG_branched"/>
    <property type="match status" value="1"/>
</dbReference>